<dbReference type="EMBL" id="GBXM01042981">
    <property type="protein sequence ID" value="JAH65596.1"/>
    <property type="molecule type" value="Transcribed_RNA"/>
</dbReference>
<protein>
    <submittedName>
        <fullName evidence="2">Uncharacterized protein</fullName>
    </submittedName>
</protein>
<sequence length="63" mass="7368">MSTLSVIISLTIKSFFLLLFPLNISIGRSTEVKFSRRRVYYLLSSWLFSELREGLCLENEAMF</sequence>
<reference evidence="2" key="2">
    <citation type="journal article" date="2015" name="Fish Shellfish Immunol.">
        <title>Early steps in the European eel (Anguilla anguilla)-Vibrio vulnificus interaction in the gills: Role of the RtxA13 toxin.</title>
        <authorList>
            <person name="Callol A."/>
            <person name="Pajuelo D."/>
            <person name="Ebbesson L."/>
            <person name="Teles M."/>
            <person name="MacKenzie S."/>
            <person name="Amaro C."/>
        </authorList>
    </citation>
    <scope>NUCLEOTIDE SEQUENCE</scope>
</reference>
<organism evidence="2">
    <name type="scientific">Anguilla anguilla</name>
    <name type="common">European freshwater eel</name>
    <name type="synonym">Muraena anguilla</name>
    <dbReference type="NCBI Taxonomy" id="7936"/>
    <lineage>
        <taxon>Eukaryota</taxon>
        <taxon>Metazoa</taxon>
        <taxon>Chordata</taxon>
        <taxon>Craniata</taxon>
        <taxon>Vertebrata</taxon>
        <taxon>Euteleostomi</taxon>
        <taxon>Actinopterygii</taxon>
        <taxon>Neopterygii</taxon>
        <taxon>Teleostei</taxon>
        <taxon>Anguilliformes</taxon>
        <taxon>Anguillidae</taxon>
        <taxon>Anguilla</taxon>
    </lineage>
</organism>
<proteinExistence type="predicted"/>
<name>A0A0E9UIL1_ANGAN</name>
<evidence type="ECO:0000313" key="2">
    <source>
        <dbReference type="EMBL" id="JAH65596.1"/>
    </source>
</evidence>
<keyword evidence="1" id="KW-0812">Transmembrane</keyword>
<keyword evidence="1" id="KW-1133">Transmembrane helix</keyword>
<accession>A0A0E9UIL1</accession>
<reference evidence="2" key="1">
    <citation type="submission" date="2014-11" db="EMBL/GenBank/DDBJ databases">
        <authorList>
            <person name="Amaro Gonzalez C."/>
        </authorList>
    </citation>
    <scope>NUCLEOTIDE SEQUENCE</scope>
</reference>
<feature type="transmembrane region" description="Helical" evidence="1">
    <location>
        <begin position="6"/>
        <end position="26"/>
    </location>
</feature>
<dbReference type="AlphaFoldDB" id="A0A0E9UIL1"/>
<evidence type="ECO:0000256" key="1">
    <source>
        <dbReference type="SAM" id="Phobius"/>
    </source>
</evidence>
<keyword evidence="1" id="KW-0472">Membrane</keyword>